<name>A0A1B6LAS1_9HEMI</name>
<evidence type="ECO:0000256" key="2">
    <source>
        <dbReference type="SAM" id="MobiDB-lite"/>
    </source>
</evidence>
<feature type="region of interest" description="Disordered" evidence="2">
    <location>
        <begin position="233"/>
        <end position="256"/>
    </location>
</feature>
<accession>A0A1B6LAS1</accession>
<dbReference type="EMBL" id="GEBQ01019363">
    <property type="protein sequence ID" value="JAT20614.1"/>
    <property type="molecule type" value="Transcribed_RNA"/>
</dbReference>
<feature type="compositionally biased region" description="Polar residues" evidence="2">
    <location>
        <begin position="473"/>
        <end position="487"/>
    </location>
</feature>
<organism evidence="3">
    <name type="scientific">Graphocephala atropunctata</name>
    <dbReference type="NCBI Taxonomy" id="36148"/>
    <lineage>
        <taxon>Eukaryota</taxon>
        <taxon>Metazoa</taxon>
        <taxon>Ecdysozoa</taxon>
        <taxon>Arthropoda</taxon>
        <taxon>Hexapoda</taxon>
        <taxon>Insecta</taxon>
        <taxon>Pterygota</taxon>
        <taxon>Neoptera</taxon>
        <taxon>Paraneoptera</taxon>
        <taxon>Hemiptera</taxon>
        <taxon>Auchenorrhyncha</taxon>
        <taxon>Membracoidea</taxon>
        <taxon>Cicadellidae</taxon>
        <taxon>Cicadellinae</taxon>
        <taxon>Cicadellini</taxon>
        <taxon>Graphocephala</taxon>
    </lineage>
</organism>
<feature type="coiled-coil region" evidence="1">
    <location>
        <begin position="166"/>
        <end position="193"/>
    </location>
</feature>
<sequence>MGGVWCKSDKGQHRSYTTRGHFNSTLSRWTDHVRQAYRKPKTHHRPARPPQKPMRSNGRLTIGHPQLRKEESSDGWRTATLMVAEVAPIPPPRKKRKHNQDLTRTAFSMDDLNRPESLNNSTISLPEKYHTEGVLSSRSSSSTIVVTPILETRQNHVTDDVDAKEDDDKENIMTHLEHKIEEEEEDYNDSALDADEIVPIEKETMFSSKTLLQSNLGYIDKLSAISEVSAESGFDDRTDVAKSSERSESVTSGECVPQESELNILAHIHSINNVSQLNEINKETKEKTALSKKEWLQNILQEETDPYFISRDTAREARRGSDSLTSSEKSEDISGQPNSLPTDHLHLMNRERETSASDNSANKTPPPTPERRPSHVPCDTTTANHSVLLELLKKNRLTDEDFVGSNPFVHKEESIFLTDTKTNIIYKSLSSDKLTDDYEIEYLSASDTENPQGNTSLNKSKEEGLKSALASERNCTVDSSNPFNDPTSKPHLSDYSFQTPKLVESDAGLNSLLEEKRSNMVSSFDFKEIIKSQNYITALKDLQLTGVNSSTESNPSIVINGINEDYPHSVEASKKIDVKNVKDGDHNLDVKDQLGNKDSLASSRRSSITDSLHEFELSIYDMLKESRKSRESSDEEDSLKIVKSETTKRQ</sequence>
<feature type="compositionally biased region" description="Basic and acidic residues" evidence="2">
    <location>
        <begin position="234"/>
        <end position="248"/>
    </location>
</feature>
<evidence type="ECO:0000313" key="3">
    <source>
        <dbReference type="EMBL" id="JAT20614.1"/>
    </source>
</evidence>
<dbReference type="AlphaFoldDB" id="A0A1B6LAS1"/>
<gene>
    <name evidence="3" type="ORF">g.33588</name>
</gene>
<reference evidence="3" key="1">
    <citation type="submission" date="2015-11" db="EMBL/GenBank/DDBJ databases">
        <title>De novo transcriptome assembly of four potential Pierce s Disease insect vectors from Arizona vineyards.</title>
        <authorList>
            <person name="Tassone E.E."/>
        </authorList>
    </citation>
    <scope>NUCLEOTIDE SEQUENCE</scope>
</reference>
<proteinExistence type="predicted"/>
<feature type="compositionally biased region" description="Basic and acidic residues" evidence="2">
    <location>
        <begin position="312"/>
        <end position="321"/>
    </location>
</feature>
<feature type="compositionally biased region" description="Basic and acidic residues" evidence="2">
    <location>
        <begin position="343"/>
        <end position="355"/>
    </location>
</feature>
<feature type="region of interest" description="Disordered" evidence="2">
    <location>
        <begin position="445"/>
        <end position="495"/>
    </location>
</feature>
<feature type="region of interest" description="Disordered" evidence="2">
    <location>
        <begin position="626"/>
        <end position="650"/>
    </location>
</feature>
<feature type="compositionally biased region" description="Polar residues" evidence="2">
    <location>
        <begin position="445"/>
        <end position="458"/>
    </location>
</feature>
<feature type="compositionally biased region" description="Polar residues" evidence="2">
    <location>
        <begin position="322"/>
        <end position="341"/>
    </location>
</feature>
<protein>
    <submittedName>
        <fullName evidence="3">Uncharacterized protein</fullName>
    </submittedName>
</protein>
<feature type="compositionally biased region" description="Basic residues" evidence="2">
    <location>
        <begin position="37"/>
        <end position="47"/>
    </location>
</feature>
<evidence type="ECO:0000256" key="1">
    <source>
        <dbReference type="SAM" id="Coils"/>
    </source>
</evidence>
<feature type="region of interest" description="Disordered" evidence="2">
    <location>
        <begin position="37"/>
        <end position="62"/>
    </location>
</feature>
<keyword evidence="1" id="KW-0175">Coiled coil</keyword>
<feature type="region of interest" description="Disordered" evidence="2">
    <location>
        <begin position="310"/>
        <end position="380"/>
    </location>
</feature>